<dbReference type="EMBL" id="GL437403">
    <property type="protein sequence ID" value="EFN70498.1"/>
    <property type="molecule type" value="Genomic_DNA"/>
</dbReference>
<feature type="non-terminal residue" evidence="1">
    <location>
        <position position="1"/>
    </location>
</feature>
<evidence type="ECO:0000313" key="1">
    <source>
        <dbReference type="EMBL" id="EFN70498.1"/>
    </source>
</evidence>
<feature type="non-terminal residue" evidence="1">
    <location>
        <position position="68"/>
    </location>
</feature>
<evidence type="ECO:0000313" key="2">
    <source>
        <dbReference type="Proteomes" id="UP000000311"/>
    </source>
</evidence>
<dbReference type="InParanoid" id="E2A7U0"/>
<accession>E2A7U0</accession>
<sequence>SNDNKMYAIGKVLVLVEDLYTQPISSLTLNIGIMSEYSHLQTWEFDKIRAKMLKMPYKKNYIIFPMLH</sequence>
<keyword evidence="2" id="KW-1185">Reference proteome</keyword>
<organism evidence="2">
    <name type="scientific">Camponotus floridanus</name>
    <name type="common">Florida carpenter ant</name>
    <dbReference type="NCBI Taxonomy" id="104421"/>
    <lineage>
        <taxon>Eukaryota</taxon>
        <taxon>Metazoa</taxon>
        <taxon>Ecdysozoa</taxon>
        <taxon>Arthropoda</taxon>
        <taxon>Hexapoda</taxon>
        <taxon>Insecta</taxon>
        <taxon>Pterygota</taxon>
        <taxon>Neoptera</taxon>
        <taxon>Endopterygota</taxon>
        <taxon>Hymenoptera</taxon>
        <taxon>Apocrita</taxon>
        <taxon>Aculeata</taxon>
        <taxon>Formicoidea</taxon>
        <taxon>Formicidae</taxon>
        <taxon>Formicinae</taxon>
        <taxon>Camponotus</taxon>
    </lineage>
</organism>
<gene>
    <name evidence="1" type="ORF">EAG_13819</name>
</gene>
<name>E2A7U0_CAMFO</name>
<proteinExistence type="predicted"/>
<reference evidence="1 2" key="1">
    <citation type="journal article" date="2010" name="Science">
        <title>Genomic comparison of the ants Camponotus floridanus and Harpegnathos saltator.</title>
        <authorList>
            <person name="Bonasio R."/>
            <person name="Zhang G."/>
            <person name="Ye C."/>
            <person name="Mutti N.S."/>
            <person name="Fang X."/>
            <person name="Qin N."/>
            <person name="Donahue G."/>
            <person name="Yang P."/>
            <person name="Li Q."/>
            <person name="Li C."/>
            <person name="Zhang P."/>
            <person name="Huang Z."/>
            <person name="Berger S.L."/>
            <person name="Reinberg D."/>
            <person name="Wang J."/>
            <person name="Liebig J."/>
        </authorList>
    </citation>
    <scope>NUCLEOTIDE SEQUENCE [LARGE SCALE GENOMIC DNA]</scope>
    <source>
        <strain evidence="2">C129</strain>
    </source>
</reference>
<protein>
    <submittedName>
        <fullName evidence="1">Uncharacterized protein</fullName>
    </submittedName>
</protein>
<dbReference type="Proteomes" id="UP000000311">
    <property type="component" value="Unassembled WGS sequence"/>
</dbReference>
<dbReference type="AlphaFoldDB" id="E2A7U0"/>